<dbReference type="PANTHER" id="PTHR30055">
    <property type="entry name" value="HTH-TYPE TRANSCRIPTIONAL REGULATOR RUTR"/>
    <property type="match status" value="1"/>
</dbReference>
<evidence type="ECO:0000256" key="3">
    <source>
        <dbReference type="ARBA" id="ARBA00023163"/>
    </source>
</evidence>
<dbReference type="InterPro" id="IPR023772">
    <property type="entry name" value="DNA-bd_HTH_TetR-type_CS"/>
</dbReference>
<dbReference type="EMBL" id="CP080598">
    <property type="protein sequence ID" value="QYX30027.1"/>
    <property type="molecule type" value="Genomic_DNA"/>
</dbReference>
<dbReference type="PANTHER" id="PTHR30055:SF238">
    <property type="entry name" value="MYCOFACTOCIN BIOSYNTHESIS TRANSCRIPTIONAL REGULATOR MFTR-RELATED"/>
    <property type="match status" value="1"/>
</dbReference>
<dbReference type="Gene3D" id="1.10.10.60">
    <property type="entry name" value="Homeodomain-like"/>
    <property type="match status" value="1"/>
</dbReference>
<dbReference type="InterPro" id="IPR001647">
    <property type="entry name" value="HTH_TetR"/>
</dbReference>
<accession>A0ABX8WUE6</accession>
<dbReference type="Gene3D" id="1.10.357.10">
    <property type="entry name" value="Tetracycline Repressor, domain 2"/>
    <property type="match status" value="1"/>
</dbReference>
<dbReference type="Proteomes" id="UP000826540">
    <property type="component" value="Chromosome"/>
</dbReference>
<dbReference type="Pfam" id="PF00440">
    <property type="entry name" value="TetR_N"/>
    <property type="match status" value="1"/>
</dbReference>
<dbReference type="SUPFAM" id="SSF46689">
    <property type="entry name" value="Homeodomain-like"/>
    <property type="match status" value="1"/>
</dbReference>
<evidence type="ECO:0000259" key="5">
    <source>
        <dbReference type="PROSITE" id="PS50977"/>
    </source>
</evidence>
<feature type="DNA-binding region" description="H-T-H motif" evidence="4">
    <location>
        <begin position="28"/>
        <end position="47"/>
    </location>
</feature>
<evidence type="ECO:0000256" key="1">
    <source>
        <dbReference type="ARBA" id="ARBA00023015"/>
    </source>
</evidence>
<dbReference type="Pfam" id="PF14246">
    <property type="entry name" value="TetR_C_7"/>
    <property type="match status" value="1"/>
</dbReference>
<dbReference type="InterPro" id="IPR050109">
    <property type="entry name" value="HTH-type_TetR-like_transc_reg"/>
</dbReference>
<protein>
    <submittedName>
        <fullName evidence="6">TetR/AcrR family transcriptional regulator</fullName>
    </submittedName>
</protein>
<dbReference type="PRINTS" id="PR00455">
    <property type="entry name" value="HTHTETR"/>
</dbReference>
<keyword evidence="2 4" id="KW-0238">DNA-binding</keyword>
<dbReference type="InterPro" id="IPR009057">
    <property type="entry name" value="Homeodomain-like_sf"/>
</dbReference>
<keyword evidence="7" id="KW-1185">Reference proteome</keyword>
<gene>
    <name evidence="6" type="ORF">K2F26_13720</name>
</gene>
<dbReference type="PROSITE" id="PS01081">
    <property type="entry name" value="HTH_TETR_1"/>
    <property type="match status" value="1"/>
</dbReference>
<proteinExistence type="predicted"/>
<sequence>MGRIAKITNQQILDAAREIFLEQGFGASTLEIAQKAGISEASIFKRFSTKEELFLASMGIPEKSPWGKKLDAVVGKGNLKQNLSDLSLEILEFNRQVMPRLMMLRSRGNLLPEMFNRADSRPSRDLKTFTKFLEKEIENGRIRPCDPQTIAMILLGSLMNFVFLEQMHPKGDVPADEQKFVQNLVEIIWQGISPIEN</sequence>
<evidence type="ECO:0000313" key="7">
    <source>
        <dbReference type="Proteomes" id="UP000826540"/>
    </source>
</evidence>
<dbReference type="InterPro" id="IPR039536">
    <property type="entry name" value="TetR_C_Proteobacteria"/>
</dbReference>
<keyword evidence="1" id="KW-0805">Transcription regulation</keyword>
<dbReference type="InterPro" id="IPR036271">
    <property type="entry name" value="Tet_transcr_reg_TetR-rel_C_sf"/>
</dbReference>
<reference evidence="6 7" key="1">
    <citation type="journal article" date="2022" name="J. Am. Chem. Soc.">
        <title>Biosynthesis of Guanitoxin Enables Global Environmental Detection in Freshwater Cyanobacteria.</title>
        <authorList>
            <person name="Lima S.T."/>
            <person name="Fallon T.R."/>
            <person name="Cordoza J.L."/>
            <person name="Chekan J.R."/>
            <person name="Delbaje E."/>
            <person name="Hopiavuori A.R."/>
            <person name="Alvarenga D.O."/>
            <person name="Wood S.M."/>
            <person name="Luhavaya H."/>
            <person name="Baumgartner J.T."/>
            <person name="Dorr F.A."/>
            <person name="Etchegaray A."/>
            <person name="Pinto E."/>
            <person name="McKinnie S.M.K."/>
            <person name="Fiore M.F."/>
            <person name="Moore B.S."/>
        </authorList>
    </citation>
    <scope>NUCLEOTIDE SEQUENCE [LARGE SCALE GENOMIC DNA]</scope>
    <source>
        <strain evidence="6 7">ITEP-024</strain>
    </source>
</reference>
<evidence type="ECO:0000313" key="6">
    <source>
        <dbReference type="EMBL" id="QYX30027.1"/>
    </source>
</evidence>
<name>A0ABX8WUE6_9CYAN</name>
<dbReference type="SUPFAM" id="SSF48498">
    <property type="entry name" value="Tetracyclin repressor-like, C-terminal domain"/>
    <property type="match status" value="1"/>
</dbReference>
<dbReference type="RefSeq" id="WP_194053276.1">
    <property type="nucleotide sequence ID" value="NZ_CP080598.1"/>
</dbReference>
<keyword evidence="3" id="KW-0804">Transcription</keyword>
<evidence type="ECO:0000256" key="2">
    <source>
        <dbReference type="ARBA" id="ARBA00023125"/>
    </source>
</evidence>
<evidence type="ECO:0000256" key="4">
    <source>
        <dbReference type="PROSITE-ProRule" id="PRU00335"/>
    </source>
</evidence>
<feature type="domain" description="HTH tetR-type" evidence="5">
    <location>
        <begin position="6"/>
        <end position="65"/>
    </location>
</feature>
<organism evidence="6 7">
    <name type="scientific">Sphaerospermopsis torques-reginae ITEP-024</name>
    <dbReference type="NCBI Taxonomy" id="984208"/>
    <lineage>
        <taxon>Bacteria</taxon>
        <taxon>Bacillati</taxon>
        <taxon>Cyanobacteriota</taxon>
        <taxon>Cyanophyceae</taxon>
        <taxon>Nostocales</taxon>
        <taxon>Aphanizomenonaceae</taxon>
        <taxon>Sphaerospermopsis</taxon>
        <taxon>Sphaerospermopsis torques-reginae</taxon>
    </lineage>
</organism>
<dbReference type="PROSITE" id="PS50977">
    <property type="entry name" value="HTH_TETR_2"/>
    <property type="match status" value="1"/>
</dbReference>